<accession>A0A8T3BT20</accession>
<protein>
    <recommendedName>
        <fullName evidence="4">Lipoxygenase domain-containing protein</fullName>
    </recommendedName>
</protein>
<keyword evidence="3" id="KW-0560">Oxidoreductase</keyword>
<dbReference type="AlphaFoldDB" id="A0A8T3BT20"/>
<evidence type="ECO:0000313" key="6">
    <source>
        <dbReference type="Proteomes" id="UP000829196"/>
    </source>
</evidence>
<comment type="caution">
    <text evidence="5">The sequence shown here is derived from an EMBL/GenBank/DDBJ whole genome shotgun (WGS) entry which is preliminary data.</text>
</comment>
<dbReference type="SUPFAM" id="SSF48484">
    <property type="entry name" value="Lipoxigenase"/>
    <property type="match status" value="1"/>
</dbReference>
<evidence type="ECO:0000256" key="3">
    <source>
        <dbReference type="ARBA" id="ARBA00023002"/>
    </source>
</evidence>
<evidence type="ECO:0000259" key="4">
    <source>
        <dbReference type="PROSITE" id="PS51393"/>
    </source>
</evidence>
<gene>
    <name evidence="5" type="ORF">KFK09_007870</name>
</gene>
<dbReference type="GO" id="GO:0046872">
    <property type="term" value="F:metal ion binding"/>
    <property type="evidence" value="ECO:0007669"/>
    <property type="project" value="UniProtKB-KW"/>
</dbReference>
<dbReference type="GO" id="GO:0034440">
    <property type="term" value="P:lipid oxidation"/>
    <property type="evidence" value="ECO:0007669"/>
    <property type="project" value="InterPro"/>
</dbReference>
<name>A0A8T3BT20_DENNO</name>
<keyword evidence="1" id="KW-0479">Metal-binding</keyword>
<dbReference type="InterPro" id="IPR036226">
    <property type="entry name" value="LipOase_C_sf"/>
</dbReference>
<dbReference type="Proteomes" id="UP000829196">
    <property type="component" value="Unassembled WGS sequence"/>
</dbReference>
<dbReference type="InterPro" id="IPR000907">
    <property type="entry name" value="LipOase"/>
</dbReference>
<proteinExistence type="predicted"/>
<dbReference type="OrthoDB" id="772496at2759"/>
<dbReference type="SMR" id="A0A8T3BT20"/>
<keyword evidence="6" id="KW-1185">Reference proteome</keyword>
<sequence length="306" mass="35272">MHPINKLLVPHYCDTMNINALARQSLVNADGLLEFIIFPSKYALEMFSTAYKSWNFVEQGLPFDFLKRGMAVEDPSRPHKLQLLIEDYPYAVDGLAIWSAIETWVRVYCAIYYHDDSAVQCDEELQAWWKEVCEVGHGDKKDEPWWPEMRSVPELVKSHATIIWVSSAMHAAVNFGQYPYAGYVPNKPTMSRQFMPEVGSADYGELQKNLEKVFLKTIACQLHTIVGISLIEVLLTHTSDEVYLGQRVSAEWSRDERAIEAWNRFSGKLKEIEKNIARLNCEISLKNRRARSYEAYASDRIAQLRL</sequence>
<evidence type="ECO:0000313" key="5">
    <source>
        <dbReference type="EMBL" id="KAI0520398.1"/>
    </source>
</evidence>
<organism evidence="5 6">
    <name type="scientific">Dendrobium nobile</name>
    <name type="common">Orchid</name>
    <dbReference type="NCBI Taxonomy" id="94219"/>
    <lineage>
        <taxon>Eukaryota</taxon>
        <taxon>Viridiplantae</taxon>
        <taxon>Streptophyta</taxon>
        <taxon>Embryophyta</taxon>
        <taxon>Tracheophyta</taxon>
        <taxon>Spermatophyta</taxon>
        <taxon>Magnoliopsida</taxon>
        <taxon>Liliopsida</taxon>
        <taxon>Asparagales</taxon>
        <taxon>Orchidaceae</taxon>
        <taxon>Epidendroideae</taxon>
        <taxon>Malaxideae</taxon>
        <taxon>Dendrobiinae</taxon>
        <taxon>Dendrobium</taxon>
    </lineage>
</organism>
<evidence type="ECO:0000256" key="1">
    <source>
        <dbReference type="ARBA" id="ARBA00022723"/>
    </source>
</evidence>
<dbReference type="Gene3D" id="1.20.245.10">
    <property type="entry name" value="Lipoxygenase-1, Domain 5"/>
    <property type="match status" value="1"/>
</dbReference>
<dbReference type="InterPro" id="IPR013819">
    <property type="entry name" value="LipOase_C"/>
</dbReference>
<dbReference type="PROSITE" id="PS51393">
    <property type="entry name" value="LIPOXYGENASE_3"/>
    <property type="match status" value="1"/>
</dbReference>
<evidence type="ECO:0000256" key="2">
    <source>
        <dbReference type="ARBA" id="ARBA00022964"/>
    </source>
</evidence>
<dbReference type="EMBL" id="JAGYWB010000006">
    <property type="protein sequence ID" value="KAI0520398.1"/>
    <property type="molecule type" value="Genomic_DNA"/>
</dbReference>
<dbReference type="Pfam" id="PF00305">
    <property type="entry name" value="Lipoxygenase"/>
    <property type="match status" value="1"/>
</dbReference>
<dbReference type="PROSITE" id="PS00081">
    <property type="entry name" value="LIPOXYGENASE_2"/>
    <property type="match status" value="1"/>
</dbReference>
<feature type="domain" description="Lipoxygenase" evidence="4">
    <location>
        <begin position="1"/>
        <end position="306"/>
    </location>
</feature>
<dbReference type="InterPro" id="IPR020834">
    <property type="entry name" value="LipOase_CS"/>
</dbReference>
<dbReference type="GO" id="GO:0016702">
    <property type="term" value="F:oxidoreductase activity, acting on single donors with incorporation of molecular oxygen, incorporation of two atoms of oxygen"/>
    <property type="evidence" value="ECO:0007669"/>
    <property type="project" value="InterPro"/>
</dbReference>
<keyword evidence="2" id="KW-0223">Dioxygenase</keyword>
<dbReference type="PANTHER" id="PTHR11771">
    <property type="entry name" value="LIPOXYGENASE"/>
    <property type="match status" value="1"/>
</dbReference>
<reference evidence="5" key="1">
    <citation type="journal article" date="2022" name="Front. Genet.">
        <title>Chromosome-Scale Assembly of the Dendrobium nobile Genome Provides Insights Into the Molecular Mechanism of the Biosynthesis of the Medicinal Active Ingredient of Dendrobium.</title>
        <authorList>
            <person name="Xu Q."/>
            <person name="Niu S.-C."/>
            <person name="Li K.-L."/>
            <person name="Zheng P.-J."/>
            <person name="Zhang X.-J."/>
            <person name="Jia Y."/>
            <person name="Liu Y."/>
            <person name="Niu Y.-X."/>
            <person name="Yu L.-H."/>
            <person name="Chen D.-F."/>
            <person name="Zhang G.-Q."/>
        </authorList>
    </citation>
    <scope>NUCLEOTIDE SEQUENCE</scope>
    <source>
        <tissue evidence="5">Leaf</tissue>
    </source>
</reference>